<dbReference type="RefSeq" id="WP_348718107.1">
    <property type="nucleotide sequence ID" value="NZ_CAXJIO010000014.1"/>
</dbReference>
<keyword evidence="3 6" id="KW-0012">Acyltransferase</keyword>
<dbReference type="GO" id="GO:0003841">
    <property type="term" value="F:1-acylglycerol-3-phosphate O-acyltransferase activity"/>
    <property type="evidence" value="ECO:0007669"/>
    <property type="project" value="UniProtKB-EC"/>
</dbReference>
<reference evidence="6 7" key="1">
    <citation type="submission" date="2024-05" db="EMBL/GenBank/DDBJ databases">
        <authorList>
            <person name="Duchaud E."/>
        </authorList>
    </citation>
    <scope>NUCLEOTIDE SEQUENCE [LARGE SCALE GENOMIC DNA]</scope>
    <source>
        <strain evidence="6">Ena-SAMPLE-TAB-13-05-2024-13:56:06:370-140308</strain>
    </source>
</reference>
<comment type="pathway">
    <text evidence="1">Lipid metabolism.</text>
</comment>
<evidence type="ECO:0000313" key="7">
    <source>
        <dbReference type="Proteomes" id="UP001497527"/>
    </source>
</evidence>
<keyword evidence="4" id="KW-1133">Transmembrane helix</keyword>
<comment type="caution">
    <text evidence="6">The sequence shown here is derived from an EMBL/GenBank/DDBJ whole genome shotgun (WGS) entry which is preliminary data.</text>
</comment>
<keyword evidence="7" id="KW-1185">Reference proteome</keyword>
<dbReference type="PANTHER" id="PTHR10434">
    <property type="entry name" value="1-ACYL-SN-GLYCEROL-3-PHOSPHATE ACYLTRANSFERASE"/>
    <property type="match status" value="1"/>
</dbReference>
<name>A0ABM9PE87_9FLAO</name>
<organism evidence="6 7">
    <name type="scientific">Tenacibaculum polynesiense</name>
    <dbReference type="NCBI Taxonomy" id="3137857"/>
    <lineage>
        <taxon>Bacteria</taxon>
        <taxon>Pseudomonadati</taxon>
        <taxon>Bacteroidota</taxon>
        <taxon>Flavobacteriia</taxon>
        <taxon>Flavobacteriales</taxon>
        <taxon>Flavobacteriaceae</taxon>
        <taxon>Tenacibaculum</taxon>
    </lineage>
</organism>
<evidence type="ECO:0000256" key="2">
    <source>
        <dbReference type="ARBA" id="ARBA00022679"/>
    </source>
</evidence>
<dbReference type="EC" id="2.3.1.51" evidence="6"/>
<protein>
    <submittedName>
        <fullName evidence="6">1-acyl-sn-glycerol-3-phosphate acyltransferase</fullName>
        <ecNumber evidence="6">2.3.1.51</ecNumber>
    </submittedName>
</protein>
<feature type="domain" description="Phospholipid/glycerol acyltransferase" evidence="5">
    <location>
        <begin position="76"/>
        <end position="195"/>
    </location>
</feature>
<feature type="transmembrane region" description="Helical" evidence="4">
    <location>
        <begin position="7"/>
        <end position="26"/>
    </location>
</feature>
<dbReference type="CDD" id="cd07989">
    <property type="entry name" value="LPLAT_AGPAT-like"/>
    <property type="match status" value="1"/>
</dbReference>
<evidence type="ECO:0000256" key="3">
    <source>
        <dbReference type="ARBA" id="ARBA00023315"/>
    </source>
</evidence>
<dbReference type="PANTHER" id="PTHR10434:SF11">
    <property type="entry name" value="1-ACYL-SN-GLYCEROL-3-PHOSPHATE ACYLTRANSFERASE"/>
    <property type="match status" value="1"/>
</dbReference>
<evidence type="ECO:0000256" key="1">
    <source>
        <dbReference type="ARBA" id="ARBA00005189"/>
    </source>
</evidence>
<accession>A0ABM9PE87</accession>
<dbReference type="Proteomes" id="UP001497527">
    <property type="component" value="Unassembled WGS sequence"/>
</dbReference>
<dbReference type="SUPFAM" id="SSF69593">
    <property type="entry name" value="Glycerol-3-phosphate (1)-acyltransferase"/>
    <property type="match status" value="1"/>
</dbReference>
<evidence type="ECO:0000256" key="4">
    <source>
        <dbReference type="SAM" id="Phobius"/>
    </source>
</evidence>
<keyword evidence="4" id="KW-0812">Transmembrane</keyword>
<evidence type="ECO:0000313" key="6">
    <source>
        <dbReference type="EMBL" id="CAL2103933.1"/>
    </source>
</evidence>
<sequence>MKILSYILSTIFAIVFFMLLLIFHPIQWLGLKLFGQQKGHQKVVDVMNWFLIKSLLILGIPVRVKNEQDLPENQTLIFVANHQSTFDIPPIIWHFRKHYPKFVSKKELGKGIPSVSFNLRHGGAALIDRKDGKQALGELARFSKTINEKKWSAVIFPEGTRSRTGKPKPFAPNGLKMLLKYNPEALIVPLTINNSWKVFKYGKFPLGLFSPIKITTHPPIKASTLPFNDLIATVEETITKSIK</sequence>
<dbReference type="Pfam" id="PF01553">
    <property type="entry name" value="Acyltransferase"/>
    <property type="match status" value="1"/>
</dbReference>
<keyword evidence="4" id="KW-0472">Membrane</keyword>
<evidence type="ECO:0000259" key="5">
    <source>
        <dbReference type="SMART" id="SM00563"/>
    </source>
</evidence>
<dbReference type="SMART" id="SM00563">
    <property type="entry name" value="PlsC"/>
    <property type="match status" value="1"/>
</dbReference>
<gene>
    <name evidence="6" type="ORF">T190423A01A_50181</name>
</gene>
<proteinExistence type="predicted"/>
<dbReference type="InterPro" id="IPR002123">
    <property type="entry name" value="Plipid/glycerol_acylTrfase"/>
</dbReference>
<keyword evidence="2 6" id="KW-0808">Transferase</keyword>
<dbReference type="EMBL" id="CAXJIO010000014">
    <property type="protein sequence ID" value="CAL2103933.1"/>
    <property type="molecule type" value="Genomic_DNA"/>
</dbReference>